<feature type="transmembrane region" description="Helical" evidence="7">
    <location>
        <begin position="139"/>
        <end position="157"/>
    </location>
</feature>
<keyword evidence="5 7" id="KW-0472">Membrane</keyword>
<dbReference type="SUPFAM" id="SSF48317">
    <property type="entry name" value="Acid phosphatase/Vanadium-dependent haloperoxidase"/>
    <property type="match status" value="1"/>
</dbReference>
<keyword evidence="3 7" id="KW-0812">Transmembrane</keyword>
<dbReference type="GO" id="GO:0046839">
    <property type="term" value="P:phospholipid dephosphorylation"/>
    <property type="evidence" value="ECO:0007669"/>
    <property type="project" value="TreeGrafter"/>
</dbReference>
<dbReference type="EMBL" id="JAODUO010000003">
    <property type="protein sequence ID" value="KAK2194024.1"/>
    <property type="molecule type" value="Genomic_DNA"/>
</dbReference>
<dbReference type="PANTHER" id="PTHR10165:SF103">
    <property type="entry name" value="PHOSPHOLIPID PHOSPHATASE HOMOLOG 1.2 HOMOLOG"/>
    <property type="match status" value="1"/>
</dbReference>
<keyword evidence="4 7" id="KW-1133">Transmembrane helix</keyword>
<dbReference type="InterPro" id="IPR036938">
    <property type="entry name" value="PAP2/HPO_sf"/>
</dbReference>
<organism evidence="9 10">
    <name type="scientific">Ridgeia piscesae</name>
    <name type="common">Tubeworm</name>
    <dbReference type="NCBI Taxonomy" id="27915"/>
    <lineage>
        <taxon>Eukaryota</taxon>
        <taxon>Metazoa</taxon>
        <taxon>Spiralia</taxon>
        <taxon>Lophotrochozoa</taxon>
        <taxon>Annelida</taxon>
        <taxon>Polychaeta</taxon>
        <taxon>Sedentaria</taxon>
        <taxon>Canalipalpata</taxon>
        <taxon>Sabellida</taxon>
        <taxon>Siboglinidae</taxon>
        <taxon>Ridgeia</taxon>
    </lineage>
</organism>
<comment type="similarity">
    <text evidence="2">Belongs to the PA-phosphatase related phosphoesterase family.</text>
</comment>
<dbReference type="Gene3D" id="1.20.144.10">
    <property type="entry name" value="Phosphatidic acid phosphatase type 2/haloperoxidase"/>
    <property type="match status" value="1"/>
</dbReference>
<evidence type="ECO:0000259" key="8">
    <source>
        <dbReference type="SMART" id="SM00014"/>
    </source>
</evidence>
<evidence type="ECO:0000256" key="4">
    <source>
        <dbReference type="ARBA" id="ARBA00022989"/>
    </source>
</evidence>
<dbReference type="InterPro" id="IPR043216">
    <property type="entry name" value="PAP-like"/>
</dbReference>
<comment type="caution">
    <text evidence="9">The sequence shown here is derived from an EMBL/GenBank/DDBJ whole genome shotgun (WGS) entry which is preliminary data.</text>
</comment>
<evidence type="ECO:0000256" key="3">
    <source>
        <dbReference type="ARBA" id="ARBA00022692"/>
    </source>
</evidence>
<proteinExistence type="inferred from homology"/>
<name>A0AAD9PFT7_RIDPI</name>
<feature type="region of interest" description="Disordered" evidence="6">
    <location>
        <begin position="246"/>
        <end position="265"/>
    </location>
</feature>
<feature type="transmembrane region" description="Helical" evidence="7">
    <location>
        <begin position="169"/>
        <end position="188"/>
    </location>
</feature>
<evidence type="ECO:0000256" key="6">
    <source>
        <dbReference type="SAM" id="MobiDB-lite"/>
    </source>
</evidence>
<feature type="transmembrane region" description="Helical" evidence="7">
    <location>
        <begin position="12"/>
        <end position="37"/>
    </location>
</feature>
<evidence type="ECO:0000256" key="1">
    <source>
        <dbReference type="ARBA" id="ARBA00004141"/>
    </source>
</evidence>
<evidence type="ECO:0000313" key="10">
    <source>
        <dbReference type="Proteomes" id="UP001209878"/>
    </source>
</evidence>
<keyword evidence="10" id="KW-1185">Reference proteome</keyword>
<dbReference type="GO" id="GO:0005886">
    <property type="term" value="C:plasma membrane"/>
    <property type="evidence" value="ECO:0007669"/>
    <property type="project" value="TreeGrafter"/>
</dbReference>
<dbReference type="PANTHER" id="PTHR10165">
    <property type="entry name" value="LIPID PHOSPHATE PHOSPHATASE"/>
    <property type="match status" value="1"/>
</dbReference>
<dbReference type="SMART" id="SM00014">
    <property type="entry name" value="acidPPc"/>
    <property type="match status" value="1"/>
</dbReference>
<dbReference type="GO" id="GO:0006644">
    <property type="term" value="P:phospholipid metabolic process"/>
    <property type="evidence" value="ECO:0007669"/>
    <property type="project" value="InterPro"/>
</dbReference>
<gene>
    <name evidence="9" type="ORF">NP493_3g05017</name>
</gene>
<evidence type="ECO:0000256" key="5">
    <source>
        <dbReference type="ARBA" id="ARBA00023136"/>
    </source>
</evidence>
<feature type="transmembrane region" description="Helical" evidence="7">
    <location>
        <begin position="194"/>
        <end position="216"/>
    </location>
</feature>
<dbReference type="InterPro" id="IPR000326">
    <property type="entry name" value="PAP2/HPO"/>
</dbReference>
<dbReference type="GO" id="GO:0007165">
    <property type="term" value="P:signal transduction"/>
    <property type="evidence" value="ECO:0007669"/>
    <property type="project" value="TreeGrafter"/>
</dbReference>
<evidence type="ECO:0000313" key="9">
    <source>
        <dbReference type="EMBL" id="KAK2194024.1"/>
    </source>
</evidence>
<evidence type="ECO:0000256" key="7">
    <source>
        <dbReference type="SAM" id="Phobius"/>
    </source>
</evidence>
<dbReference type="CDD" id="cd03384">
    <property type="entry name" value="PAP2_wunen"/>
    <property type="match status" value="1"/>
</dbReference>
<accession>A0AAD9PFT7</accession>
<evidence type="ECO:0000256" key="2">
    <source>
        <dbReference type="ARBA" id="ARBA00008816"/>
    </source>
</evidence>
<dbReference type="Proteomes" id="UP001209878">
    <property type="component" value="Unassembled WGS sequence"/>
</dbReference>
<dbReference type="Pfam" id="PF01569">
    <property type="entry name" value="PAP2"/>
    <property type="match status" value="1"/>
</dbReference>
<sequence length="265" mass="29355">MHPFKESTVPGVVVTVLGIVVNAIVIAVLEIAVLLRVKGQITPSHGYRVGRYNIRQEVVNFCEVFLVFLFGAAIQQTAVNIGKFSIGRLRPHFFAACKVNYTAFSCVDQFHQPRYVTEDVCTAMEGYNTLDMRLSFPSGHSSMSAYCVIFFVMYLEARVTCRRLNLVKVFLQASSLWLALVVCLSRISDYKHHWSDVLAGALLGACVGVVVVRYVLRLSSPSAFDLPTHIVDEVSMLSTNVTHSEVVQQDKDDNHPSVAPSANVI</sequence>
<feature type="domain" description="Phosphatidic acid phosphatase type 2/haloperoxidase" evidence="8">
    <location>
        <begin position="65"/>
        <end position="212"/>
    </location>
</feature>
<comment type="subcellular location">
    <subcellularLocation>
        <location evidence="1">Membrane</location>
        <topology evidence="1">Multi-pass membrane protein</topology>
    </subcellularLocation>
</comment>
<dbReference type="GO" id="GO:0008195">
    <property type="term" value="F:phosphatidate phosphatase activity"/>
    <property type="evidence" value="ECO:0007669"/>
    <property type="project" value="TreeGrafter"/>
</dbReference>
<protein>
    <recommendedName>
        <fullName evidence="8">Phosphatidic acid phosphatase type 2/haloperoxidase domain-containing protein</fullName>
    </recommendedName>
</protein>
<dbReference type="AlphaFoldDB" id="A0AAD9PFT7"/>
<reference evidence="9" key="1">
    <citation type="journal article" date="2023" name="Mol. Biol. Evol.">
        <title>Third-Generation Sequencing Reveals the Adaptive Role of the Epigenome in Three Deep-Sea Polychaetes.</title>
        <authorList>
            <person name="Perez M."/>
            <person name="Aroh O."/>
            <person name="Sun Y."/>
            <person name="Lan Y."/>
            <person name="Juniper S.K."/>
            <person name="Young C.R."/>
            <person name="Angers B."/>
            <person name="Qian P.Y."/>
        </authorList>
    </citation>
    <scope>NUCLEOTIDE SEQUENCE</scope>
    <source>
        <strain evidence="9">R07B-5</strain>
    </source>
</reference>
<feature type="transmembrane region" description="Helical" evidence="7">
    <location>
        <begin position="58"/>
        <end position="78"/>
    </location>
</feature>